<protein>
    <recommendedName>
        <fullName evidence="5">NlpC/P60 domain-containing protein</fullName>
    </recommendedName>
</protein>
<keyword evidence="3" id="KW-0378">Hydrolase</keyword>
<dbReference type="SUPFAM" id="SSF54001">
    <property type="entry name" value="Cysteine proteinases"/>
    <property type="match status" value="1"/>
</dbReference>
<dbReference type="InterPro" id="IPR038765">
    <property type="entry name" value="Papain-like_cys_pep_sf"/>
</dbReference>
<dbReference type="PROSITE" id="PS51935">
    <property type="entry name" value="NLPC_P60"/>
    <property type="match status" value="1"/>
</dbReference>
<keyword evidence="4" id="KW-0788">Thiol protease</keyword>
<evidence type="ECO:0000256" key="1">
    <source>
        <dbReference type="ARBA" id="ARBA00007074"/>
    </source>
</evidence>
<gene>
    <name evidence="6" type="ORF">vBAcoSR7M_39</name>
</gene>
<accession>A0A6M3YNM8</accession>
<evidence type="ECO:0000259" key="5">
    <source>
        <dbReference type="PROSITE" id="PS51935"/>
    </source>
</evidence>
<dbReference type="EMBL" id="MT345684">
    <property type="protein sequence ID" value="QJI53361.1"/>
    <property type="molecule type" value="Genomic_DNA"/>
</dbReference>
<evidence type="ECO:0000256" key="4">
    <source>
        <dbReference type="ARBA" id="ARBA00022807"/>
    </source>
</evidence>
<evidence type="ECO:0000256" key="3">
    <source>
        <dbReference type="ARBA" id="ARBA00022801"/>
    </source>
</evidence>
<sequence>MSQPKTNGPLVISQQSLVNTARKFIDVPYHHQGRNSEYGLDCVGYILAVYGEYGCDFSLPMGYTRTPRPKQLIENLERYCNKVTEARVGDIVVMCPRKLPQHLALYVGNGYIIHSYSSIGAVKEHRLDNNYNVHSLYRLKPDVISITDD</sequence>
<dbReference type="PANTHER" id="PTHR47053">
    <property type="entry name" value="MUREIN DD-ENDOPEPTIDASE MEPH-RELATED"/>
    <property type="match status" value="1"/>
</dbReference>
<dbReference type="PANTHER" id="PTHR47053:SF1">
    <property type="entry name" value="MUREIN DD-ENDOPEPTIDASE MEPH-RELATED"/>
    <property type="match status" value="1"/>
</dbReference>
<dbReference type="Gene3D" id="3.90.1720.10">
    <property type="entry name" value="endopeptidase domain like (from Nostoc punctiforme)"/>
    <property type="match status" value="1"/>
</dbReference>
<evidence type="ECO:0000256" key="2">
    <source>
        <dbReference type="ARBA" id="ARBA00022670"/>
    </source>
</evidence>
<proteinExistence type="inferred from homology"/>
<feature type="domain" description="NlpC/P60" evidence="5">
    <location>
        <begin position="11"/>
        <end position="148"/>
    </location>
</feature>
<keyword evidence="2" id="KW-0645">Protease</keyword>
<dbReference type="GO" id="GO:0001897">
    <property type="term" value="P:symbiont-mediated cytolysis of host cell"/>
    <property type="evidence" value="ECO:0007669"/>
    <property type="project" value="UniProtKB-ARBA"/>
</dbReference>
<name>A0A6M3YNM8_9CAUD</name>
<dbReference type="Proteomes" id="UP000503037">
    <property type="component" value="Segment"/>
</dbReference>
<reference evidence="7" key="1">
    <citation type="submission" date="2020-04" db="EMBL/GenBank/DDBJ databases">
        <authorList>
            <person name="Ma R."/>
            <person name="Lai J."/>
            <person name="Yang Y."/>
            <person name="Jiao N."/>
            <person name="Zhang R."/>
        </authorList>
    </citation>
    <scope>NUCLEOTIDE SEQUENCE [LARGE SCALE GENOMIC DNA]</scope>
</reference>
<evidence type="ECO:0000313" key="6">
    <source>
        <dbReference type="EMBL" id="QJI53361.1"/>
    </source>
</evidence>
<dbReference type="Pfam" id="PF00877">
    <property type="entry name" value="NLPC_P60"/>
    <property type="match status" value="1"/>
</dbReference>
<dbReference type="InterPro" id="IPR051202">
    <property type="entry name" value="Peptidase_C40"/>
</dbReference>
<dbReference type="InterPro" id="IPR000064">
    <property type="entry name" value="NLP_P60_dom"/>
</dbReference>
<keyword evidence="7" id="KW-1185">Reference proteome</keyword>
<evidence type="ECO:0000313" key="7">
    <source>
        <dbReference type="Proteomes" id="UP000503037"/>
    </source>
</evidence>
<dbReference type="GO" id="GO:0008234">
    <property type="term" value="F:cysteine-type peptidase activity"/>
    <property type="evidence" value="ECO:0007669"/>
    <property type="project" value="UniProtKB-KW"/>
</dbReference>
<dbReference type="GO" id="GO:0006508">
    <property type="term" value="P:proteolysis"/>
    <property type="evidence" value="ECO:0007669"/>
    <property type="project" value="UniProtKB-KW"/>
</dbReference>
<comment type="similarity">
    <text evidence="1">Belongs to the peptidase C40 family.</text>
</comment>
<organism evidence="6 7">
    <name type="scientific">Alteromonas phage vB_AcoS-R7M</name>
    <dbReference type="NCBI Taxonomy" id="2729541"/>
    <lineage>
        <taxon>Viruses</taxon>
        <taxon>Duplodnaviria</taxon>
        <taxon>Heunggongvirae</taxon>
        <taxon>Uroviricota</taxon>
        <taxon>Caudoviricetes</taxon>
        <taxon>Queuovirinae</taxon>
        <taxon>Amoyvirus</taxon>
        <taxon>Amoyvirus R7M</taxon>
    </lineage>
</organism>